<name>A0AAJ3Z1C2_9BACI</name>
<dbReference type="NCBIfam" id="NF047360">
    <property type="entry name" value="tail_chap_PVL"/>
    <property type="match status" value="1"/>
</dbReference>
<evidence type="ECO:0000313" key="2">
    <source>
        <dbReference type="Proteomes" id="UP000288675"/>
    </source>
</evidence>
<dbReference type="KEGG" id="bgy:BGLY_3983"/>
<sequence>MSKPLEITLRIDGEDVAFTQEFIPFKFKRKALEIEKYARSDEAEPEEVENRQLNLIVEIFDKKFTRKQINDGLNTIDHRNVIYDIIGVGVLGYPTREEIEKEKEDFDLGKLLEKVQKESQ</sequence>
<organism evidence="1 2">
    <name type="scientific">Bacillus glycinifermentans</name>
    <dbReference type="NCBI Taxonomy" id="1664069"/>
    <lineage>
        <taxon>Bacteria</taxon>
        <taxon>Bacillati</taxon>
        <taxon>Bacillota</taxon>
        <taxon>Bacilli</taxon>
        <taxon>Bacillales</taxon>
        <taxon>Bacillaceae</taxon>
        <taxon>Bacillus</taxon>
    </lineage>
</organism>
<dbReference type="InterPro" id="IPR057006">
    <property type="entry name" value="Phage_TAC_19"/>
</dbReference>
<proteinExistence type="predicted"/>
<dbReference type="Pfam" id="PF23857">
    <property type="entry name" value="Phage_TAC_19"/>
    <property type="match status" value="1"/>
</dbReference>
<dbReference type="RefSeq" id="WP_043054118.1">
    <property type="nucleotide sequence ID" value="NZ_CP035232.1"/>
</dbReference>
<accession>A0AAJ3Z1C2</accession>
<dbReference type="EMBL" id="CP035232">
    <property type="protein sequence ID" value="QAT66981.1"/>
    <property type="molecule type" value="Genomic_DNA"/>
</dbReference>
<dbReference type="AlphaFoldDB" id="A0AAJ3Z1C2"/>
<gene>
    <name evidence="1" type="ORF">EQZ20_20270</name>
</gene>
<protein>
    <submittedName>
        <fullName evidence="1">Uncharacterized protein</fullName>
    </submittedName>
</protein>
<dbReference type="Proteomes" id="UP000288675">
    <property type="component" value="Chromosome"/>
</dbReference>
<dbReference type="GeneID" id="82855015"/>
<evidence type="ECO:0000313" key="1">
    <source>
        <dbReference type="EMBL" id="QAT66981.1"/>
    </source>
</evidence>
<reference evidence="1 2" key="1">
    <citation type="submission" date="2019-01" db="EMBL/GenBank/DDBJ databases">
        <title>Genome sequence of Bacillus glycinifermentans SRCM103574.</title>
        <authorList>
            <person name="Kong H.-J."/>
            <person name="Jeong S.-Y."/>
            <person name="Jeong D.-Y."/>
        </authorList>
    </citation>
    <scope>NUCLEOTIDE SEQUENCE [LARGE SCALE GENOMIC DNA]</scope>
    <source>
        <strain evidence="1 2">SRCM103574</strain>
    </source>
</reference>